<name>A0ABZ3IYL4_SPOA4</name>
<protein>
    <recommendedName>
        <fullName evidence="2">HPr kinase/phosphorylase C-terminal domain-containing protein</fullName>
    </recommendedName>
</protein>
<dbReference type="EMBL" id="CP155571">
    <property type="protein sequence ID" value="XFO71167.1"/>
    <property type="molecule type" value="Genomic_DNA"/>
</dbReference>
<sequence>MRQCNNDVNNNYCYSAFGLRIDSEVVLPELPIVAGNAADVRIRYGDARDKLDFSLNEGYDYQAAAGSFLFRVDRVASYSITNGEEIVVRPCNQASFRMIRLYLLGTVMGVLLMQRGLLPIHGSTVVINGCGVIFTGISGAGKSTMAAALHKKGYPLLADDVSAIICDPNGIFWVNPGYPQQKLWQASAAMMGIDTAAFDRVCEDKDKYAVPVAAGFRRSPVPVAAVYEIVVKPCADVSIVPLKGAAKLTTIMGNTYRGEFINGLGMQVTHFKQCAHLIKQVQAFRLTRPELGISLDRQIEILLQHNKQSFAADETGRFYHLA</sequence>
<keyword evidence="1" id="KW-0472">Membrane</keyword>
<organism evidence="3 4">
    <name type="scientific">Sporomusa acidovorans (strain ATCC 49682 / DSM 3132 / Mol)</name>
    <dbReference type="NCBI Taxonomy" id="1123286"/>
    <lineage>
        <taxon>Bacteria</taxon>
        <taxon>Bacillati</taxon>
        <taxon>Bacillota</taxon>
        <taxon>Negativicutes</taxon>
        <taxon>Selenomonadales</taxon>
        <taxon>Sporomusaceae</taxon>
        <taxon>Sporomusa</taxon>
    </lineage>
</organism>
<dbReference type="RefSeq" id="WP_093795999.1">
    <property type="nucleotide sequence ID" value="NZ_CP155571.1"/>
</dbReference>
<reference evidence="3" key="1">
    <citation type="submission" date="2024-05" db="EMBL/GenBank/DDBJ databases">
        <title>Isolation and characterization of Sporomusa carbonis sp. nov., a carboxydotrophic hydrogenogen in the genus of Sporomusa isolated from a charcoal burning pile.</title>
        <authorList>
            <person name="Boeer T."/>
            <person name="Rosenbaum F."/>
            <person name="Eysell L."/>
            <person name="Mueller V."/>
            <person name="Daniel R."/>
            <person name="Poehlein A."/>
        </authorList>
    </citation>
    <scope>NUCLEOTIDE SEQUENCE [LARGE SCALE GENOMIC DNA]</scope>
    <source>
        <strain evidence="3">DSM 3132</strain>
    </source>
</reference>
<keyword evidence="1" id="KW-0812">Transmembrane</keyword>
<feature type="transmembrane region" description="Helical" evidence="1">
    <location>
        <begin position="99"/>
        <end position="118"/>
    </location>
</feature>
<feature type="domain" description="HPr kinase/phosphorylase C-terminal" evidence="2">
    <location>
        <begin position="120"/>
        <end position="164"/>
    </location>
</feature>
<evidence type="ECO:0000256" key="1">
    <source>
        <dbReference type="SAM" id="Phobius"/>
    </source>
</evidence>
<evidence type="ECO:0000259" key="2">
    <source>
        <dbReference type="Pfam" id="PF07475"/>
    </source>
</evidence>
<dbReference type="Gene3D" id="3.40.50.300">
    <property type="entry name" value="P-loop containing nucleotide triphosphate hydrolases"/>
    <property type="match status" value="1"/>
</dbReference>
<proteinExistence type="predicted"/>
<accession>A0ABZ3IYL4</accession>
<gene>
    <name evidence="3" type="ORF">SPACI_011820</name>
</gene>
<dbReference type="Proteomes" id="UP000216052">
    <property type="component" value="Chromosome"/>
</dbReference>
<dbReference type="InterPro" id="IPR027417">
    <property type="entry name" value="P-loop_NTPase"/>
</dbReference>
<keyword evidence="4" id="KW-1185">Reference proteome</keyword>
<dbReference type="InterPro" id="IPR011104">
    <property type="entry name" value="Hpr_kin/Pase_C"/>
</dbReference>
<dbReference type="Pfam" id="PF07475">
    <property type="entry name" value="Hpr_kinase_C"/>
    <property type="match status" value="1"/>
</dbReference>
<keyword evidence="1" id="KW-1133">Transmembrane helix</keyword>
<evidence type="ECO:0000313" key="3">
    <source>
        <dbReference type="EMBL" id="XFO71167.1"/>
    </source>
</evidence>
<dbReference type="SUPFAM" id="SSF53795">
    <property type="entry name" value="PEP carboxykinase-like"/>
    <property type="match status" value="1"/>
</dbReference>
<evidence type="ECO:0000313" key="4">
    <source>
        <dbReference type="Proteomes" id="UP000216052"/>
    </source>
</evidence>